<evidence type="ECO:0000256" key="4">
    <source>
        <dbReference type="HAMAP-Rule" id="MF_00636"/>
    </source>
</evidence>
<dbReference type="PANTHER" id="PTHR30448">
    <property type="entry name" value="RNASE ADAPTER PROTEIN RAPZ"/>
    <property type="match status" value="1"/>
</dbReference>
<evidence type="ECO:0000259" key="5">
    <source>
        <dbReference type="Pfam" id="PF03668"/>
    </source>
</evidence>
<dbReference type="InterPro" id="IPR053931">
    <property type="entry name" value="RapZ_C"/>
</dbReference>
<dbReference type="Pfam" id="PF22740">
    <property type="entry name" value="PapZ_C"/>
    <property type="match status" value="1"/>
</dbReference>
<dbReference type="EMBL" id="JAHVAH010000001">
    <property type="protein sequence ID" value="MBW0144965.1"/>
    <property type="molecule type" value="Genomic_DNA"/>
</dbReference>
<evidence type="ECO:0000259" key="6">
    <source>
        <dbReference type="Pfam" id="PF22740"/>
    </source>
</evidence>
<keyword evidence="8" id="KW-1185">Reference proteome</keyword>
<gene>
    <name evidence="7" type="primary">rapZ</name>
    <name evidence="7" type="ORF">KTQ36_06605</name>
</gene>
<dbReference type="InterPro" id="IPR005337">
    <property type="entry name" value="RapZ-like"/>
</dbReference>
<organism evidence="7 8">
    <name type="scientific">Sphingomicrobium clamense</name>
    <dbReference type="NCBI Taxonomy" id="2851013"/>
    <lineage>
        <taxon>Bacteria</taxon>
        <taxon>Pseudomonadati</taxon>
        <taxon>Pseudomonadota</taxon>
        <taxon>Alphaproteobacteria</taxon>
        <taxon>Sphingomonadales</taxon>
        <taxon>Sphingomonadaceae</taxon>
        <taxon>Sphingomicrobium</taxon>
    </lineage>
</organism>
<sequence>MSKKRLLIVTGLSGAGRSTVLHTLEDWDWEIVDKLPVDLLSDFVGHARSDGPFAVGIDSRTREFDPNELSKRVAEIEGVDPELLFLDCSDDEIVRRYDATRRRHPLAGDADAEAGIERERKLLAPLREVSDSIIDTTECSPAELRERLETSYGADKKPPVVQFLSFGFSDGVPRSADLVFDMRFLKNPYWEPNLRSLTGRDRDVRSYVEADPAYGETLDRIEALLEGLIPRYWAAGKNTLTVAFGCTGGRHRSVAAAEEMAGRLKGEDRTISIRHRDLVD</sequence>
<dbReference type="HAMAP" id="MF_00636">
    <property type="entry name" value="RapZ_like"/>
    <property type="match status" value="1"/>
</dbReference>
<dbReference type="Proteomes" id="UP000698028">
    <property type="component" value="Unassembled WGS sequence"/>
</dbReference>
<reference evidence="7 8" key="1">
    <citation type="submission" date="2021-07" db="EMBL/GenBank/DDBJ databases">
        <title>The draft genome sequence of Sphingomicrobium sp. B8.</title>
        <authorList>
            <person name="Mu L."/>
        </authorList>
    </citation>
    <scope>NUCLEOTIDE SEQUENCE [LARGE SCALE GENOMIC DNA]</scope>
    <source>
        <strain evidence="7 8">B8</strain>
    </source>
</reference>
<dbReference type="RefSeq" id="WP_218632911.1">
    <property type="nucleotide sequence ID" value="NZ_JAHVAH010000001.1"/>
</dbReference>
<feature type="domain" description="RapZ-like N-terminal" evidence="5">
    <location>
        <begin position="6"/>
        <end position="155"/>
    </location>
</feature>
<dbReference type="PANTHER" id="PTHR30448:SF0">
    <property type="entry name" value="RNASE ADAPTER PROTEIN RAPZ"/>
    <property type="match status" value="1"/>
</dbReference>
<keyword evidence="1 4" id="KW-0547">Nucleotide-binding</keyword>
<protein>
    <submittedName>
        <fullName evidence="7">RNase adapter RapZ</fullName>
    </submittedName>
</protein>
<evidence type="ECO:0000256" key="2">
    <source>
        <dbReference type="ARBA" id="ARBA00022840"/>
    </source>
</evidence>
<dbReference type="NCBIfam" id="NF003828">
    <property type="entry name" value="PRK05416.1"/>
    <property type="match status" value="1"/>
</dbReference>
<evidence type="ECO:0000313" key="7">
    <source>
        <dbReference type="EMBL" id="MBW0144965.1"/>
    </source>
</evidence>
<name>A0ABS6V6I0_9SPHN</name>
<evidence type="ECO:0000256" key="3">
    <source>
        <dbReference type="ARBA" id="ARBA00023134"/>
    </source>
</evidence>
<dbReference type="InterPro" id="IPR053930">
    <property type="entry name" value="RapZ-like_N"/>
</dbReference>
<accession>A0ABS6V6I0</accession>
<dbReference type="PIRSF" id="PIRSF005052">
    <property type="entry name" value="P-loopkin"/>
    <property type="match status" value="1"/>
</dbReference>
<evidence type="ECO:0000313" key="8">
    <source>
        <dbReference type="Proteomes" id="UP000698028"/>
    </source>
</evidence>
<feature type="domain" description="RapZ C-terminal" evidence="6">
    <location>
        <begin position="161"/>
        <end position="278"/>
    </location>
</feature>
<keyword evidence="2 4" id="KW-0067">ATP-binding</keyword>
<evidence type="ECO:0000256" key="1">
    <source>
        <dbReference type="ARBA" id="ARBA00022741"/>
    </source>
</evidence>
<keyword evidence="3 4" id="KW-0342">GTP-binding</keyword>
<dbReference type="Pfam" id="PF03668">
    <property type="entry name" value="RapZ-like_N"/>
    <property type="match status" value="1"/>
</dbReference>
<proteinExistence type="inferred from homology"/>
<comment type="caution">
    <text evidence="7">The sequence shown here is derived from an EMBL/GenBank/DDBJ whole genome shotgun (WGS) entry which is preliminary data.</text>
</comment>
<feature type="binding site" evidence="4">
    <location>
        <begin position="11"/>
        <end position="18"/>
    </location>
    <ligand>
        <name>ATP</name>
        <dbReference type="ChEBI" id="CHEBI:30616"/>
    </ligand>
</feature>
<feature type="binding site" evidence="4">
    <location>
        <begin position="58"/>
        <end position="61"/>
    </location>
    <ligand>
        <name>GTP</name>
        <dbReference type="ChEBI" id="CHEBI:37565"/>
    </ligand>
</feature>